<evidence type="ECO:0000313" key="2">
    <source>
        <dbReference type="EMBL" id="KAL3661488.1"/>
    </source>
</evidence>
<comment type="caution">
    <text evidence="2">The sequence shown here is derived from an EMBL/GenBank/DDBJ whole genome shotgun (WGS) entry which is preliminary data.</text>
</comment>
<feature type="compositionally biased region" description="Polar residues" evidence="1">
    <location>
        <begin position="61"/>
        <end position="73"/>
    </location>
</feature>
<evidence type="ECO:0000256" key="1">
    <source>
        <dbReference type="SAM" id="MobiDB-lite"/>
    </source>
</evidence>
<feature type="region of interest" description="Disordered" evidence="1">
    <location>
        <begin position="46"/>
        <end position="86"/>
    </location>
</feature>
<gene>
    <name evidence="2" type="ORF">V7S43_013686</name>
</gene>
<name>A0ABD3F3U3_9STRA</name>
<protein>
    <submittedName>
        <fullName evidence="2">Uncharacterized protein</fullName>
    </submittedName>
</protein>
<proteinExistence type="predicted"/>
<dbReference type="EMBL" id="JBIMZQ010000036">
    <property type="protein sequence ID" value="KAL3661488.1"/>
    <property type="molecule type" value="Genomic_DNA"/>
</dbReference>
<evidence type="ECO:0000313" key="3">
    <source>
        <dbReference type="Proteomes" id="UP001632037"/>
    </source>
</evidence>
<keyword evidence="3" id="KW-1185">Reference proteome</keyword>
<reference evidence="2 3" key="1">
    <citation type="submission" date="2024-09" db="EMBL/GenBank/DDBJ databases">
        <title>Genome sequencing and assembly of Phytophthora oleae, isolate VK10A, causative agent of rot of olive drupes.</title>
        <authorList>
            <person name="Conti Taguali S."/>
            <person name="Riolo M."/>
            <person name="La Spada F."/>
            <person name="Cacciola S.O."/>
            <person name="Dionisio G."/>
        </authorList>
    </citation>
    <scope>NUCLEOTIDE SEQUENCE [LARGE SCALE GENOMIC DNA]</scope>
    <source>
        <strain evidence="2 3">VK10A</strain>
    </source>
</reference>
<dbReference type="AlphaFoldDB" id="A0ABD3F3U3"/>
<accession>A0ABD3F3U3</accession>
<feature type="compositionally biased region" description="Acidic residues" evidence="1">
    <location>
        <begin position="74"/>
        <end position="86"/>
    </location>
</feature>
<dbReference type="Proteomes" id="UP001632037">
    <property type="component" value="Unassembled WGS sequence"/>
</dbReference>
<organism evidence="2 3">
    <name type="scientific">Phytophthora oleae</name>
    <dbReference type="NCBI Taxonomy" id="2107226"/>
    <lineage>
        <taxon>Eukaryota</taxon>
        <taxon>Sar</taxon>
        <taxon>Stramenopiles</taxon>
        <taxon>Oomycota</taxon>
        <taxon>Peronosporomycetes</taxon>
        <taxon>Peronosporales</taxon>
        <taxon>Peronosporaceae</taxon>
        <taxon>Phytophthora</taxon>
    </lineage>
</organism>
<sequence length="86" mass="9342">MNTSGTPGCRICSAPIFPVLPYFQQGAEEVSDIEDAGDNVYKPMSEEVADLDDAGNDKNSADNYHTSDFVSSLESDDDYNPNDAEE</sequence>